<keyword evidence="8 26" id="KW-0328">Glycosyltransferase</keyword>
<dbReference type="InterPro" id="IPR001264">
    <property type="entry name" value="Glyco_trans_51"/>
</dbReference>
<dbReference type="InterPro" id="IPR023346">
    <property type="entry name" value="Lysozyme-like_dom_sf"/>
</dbReference>
<evidence type="ECO:0000256" key="6">
    <source>
        <dbReference type="ARBA" id="ARBA00022645"/>
    </source>
</evidence>
<dbReference type="AlphaFoldDB" id="B8D299"/>
<evidence type="ECO:0000259" key="24">
    <source>
        <dbReference type="Pfam" id="PF00905"/>
    </source>
</evidence>
<dbReference type="EMBL" id="CP001098">
    <property type="protein sequence ID" value="ACL69326.1"/>
    <property type="molecule type" value="Genomic_DNA"/>
</dbReference>
<keyword evidence="27" id="KW-1185">Reference proteome</keyword>
<evidence type="ECO:0000256" key="1">
    <source>
        <dbReference type="ARBA" id="ARBA00002624"/>
    </source>
</evidence>
<dbReference type="KEGG" id="hor:Hore_05690"/>
<dbReference type="GO" id="GO:0008955">
    <property type="term" value="F:peptidoglycan glycosyltransferase activity"/>
    <property type="evidence" value="ECO:0007669"/>
    <property type="project" value="UniProtKB-EC"/>
</dbReference>
<keyword evidence="15 23" id="KW-1133">Transmembrane helix</keyword>
<dbReference type="GO" id="GO:0009252">
    <property type="term" value="P:peptidoglycan biosynthetic process"/>
    <property type="evidence" value="ECO:0007669"/>
    <property type="project" value="UniProtKB-UniPathway"/>
</dbReference>
<evidence type="ECO:0000256" key="15">
    <source>
        <dbReference type="ARBA" id="ARBA00022989"/>
    </source>
</evidence>
<dbReference type="Proteomes" id="UP000000719">
    <property type="component" value="Chromosome"/>
</dbReference>
<evidence type="ECO:0000256" key="7">
    <source>
        <dbReference type="ARBA" id="ARBA00022670"/>
    </source>
</evidence>
<accession>B8D299</accession>
<keyword evidence="14" id="KW-0573">Peptidoglycan synthesis</keyword>
<dbReference type="GO" id="GO:0006508">
    <property type="term" value="P:proteolysis"/>
    <property type="evidence" value="ECO:0007669"/>
    <property type="project" value="UniProtKB-KW"/>
</dbReference>
<evidence type="ECO:0000256" key="21">
    <source>
        <dbReference type="ARBA" id="ARBA00044770"/>
    </source>
</evidence>
<dbReference type="Gene3D" id="1.10.3810.10">
    <property type="entry name" value="Biosynthetic peptidoglycan transglycosylase-like"/>
    <property type="match status" value="1"/>
</dbReference>
<evidence type="ECO:0000256" key="9">
    <source>
        <dbReference type="ARBA" id="ARBA00022679"/>
    </source>
</evidence>
<evidence type="ECO:0000256" key="18">
    <source>
        <dbReference type="ARBA" id="ARBA00023268"/>
    </source>
</evidence>
<keyword evidence="18" id="KW-0511">Multifunctional enzyme</keyword>
<dbReference type="GO" id="GO:0046677">
    <property type="term" value="P:response to antibiotic"/>
    <property type="evidence" value="ECO:0007669"/>
    <property type="project" value="UniProtKB-KW"/>
</dbReference>
<evidence type="ECO:0000256" key="3">
    <source>
        <dbReference type="ARBA" id="ARBA00004752"/>
    </source>
</evidence>
<feature type="transmembrane region" description="Helical" evidence="23">
    <location>
        <begin position="7"/>
        <end position="32"/>
    </location>
</feature>
<keyword evidence="10 23" id="KW-0812">Transmembrane</keyword>
<dbReference type="PANTHER" id="PTHR32282">
    <property type="entry name" value="BINDING PROTEIN TRANSPEPTIDASE, PUTATIVE-RELATED"/>
    <property type="match status" value="1"/>
</dbReference>
<dbReference type="UniPathway" id="UPA00219"/>
<evidence type="ECO:0000256" key="4">
    <source>
        <dbReference type="ARBA" id="ARBA00012448"/>
    </source>
</evidence>
<organism evidence="26 27">
    <name type="scientific">Halothermothrix orenii (strain H 168 / OCM 544 / DSM 9562)</name>
    <dbReference type="NCBI Taxonomy" id="373903"/>
    <lineage>
        <taxon>Bacteria</taxon>
        <taxon>Bacillati</taxon>
        <taxon>Bacillota</taxon>
        <taxon>Clostridia</taxon>
        <taxon>Halanaerobiales</taxon>
        <taxon>Halothermotrichaceae</taxon>
        <taxon>Halothermothrix</taxon>
    </lineage>
</organism>
<comment type="function">
    <text evidence="1">Cell wall formation. Synthesis of cross-linked peptidoglycan from the lipid intermediates. The enzyme has a penicillin-insensitive transglycosylase N-terminal domain (formation of linear glycan strands) and a penicillin-sensitive transpeptidase C-terminal domain (cross-linking of the peptide subunits).</text>
</comment>
<keyword evidence="6" id="KW-0121">Carboxypeptidase</keyword>
<keyword evidence="16 23" id="KW-0472">Membrane</keyword>
<dbReference type="STRING" id="373903.Hore_05690"/>
<evidence type="ECO:0000256" key="22">
    <source>
        <dbReference type="ARBA" id="ARBA00049902"/>
    </source>
</evidence>
<dbReference type="InterPro" id="IPR036950">
    <property type="entry name" value="PBP_transglycosylase"/>
</dbReference>
<dbReference type="HOGENOM" id="CLU_006354_2_5_9"/>
<feature type="domain" description="Glycosyl transferase family 51" evidence="25">
    <location>
        <begin position="55"/>
        <end position="230"/>
    </location>
</feature>
<dbReference type="RefSeq" id="WP_012635514.1">
    <property type="nucleotide sequence ID" value="NC_011899.1"/>
</dbReference>
<dbReference type="EC" id="3.4.16.4" evidence="4"/>
<gene>
    <name evidence="26" type="ordered locus">Hore_05690</name>
</gene>
<dbReference type="eggNOG" id="COG0744">
    <property type="taxonomic scope" value="Bacteria"/>
</dbReference>
<evidence type="ECO:0000313" key="27">
    <source>
        <dbReference type="Proteomes" id="UP000000719"/>
    </source>
</evidence>
<dbReference type="GO" id="GO:0030288">
    <property type="term" value="C:outer membrane-bounded periplasmic space"/>
    <property type="evidence" value="ECO:0007669"/>
    <property type="project" value="TreeGrafter"/>
</dbReference>
<keyword evidence="7" id="KW-0645">Protease</keyword>
<comment type="subcellular location">
    <subcellularLocation>
        <location evidence="2">Cell membrane</location>
        <topology evidence="2">Single-pass type II membrane protein</topology>
    </subcellularLocation>
</comment>
<dbReference type="FunFam" id="1.10.3810.10:FF:000003">
    <property type="entry name" value="Penicillin-binding protein 1a"/>
    <property type="match status" value="1"/>
</dbReference>
<dbReference type="InterPro" id="IPR050396">
    <property type="entry name" value="Glycosyltr_51/Transpeptidase"/>
</dbReference>
<keyword evidence="9 26" id="KW-0808">Transferase</keyword>
<reference evidence="26 27" key="1">
    <citation type="journal article" date="2009" name="PLoS ONE">
        <title>Genome analysis of the anaerobic thermohalophilic bacterium Halothermothrix orenii.</title>
        <authorList>
            <person name="Mavromatis K."/>
            <person name="Ivanova N."/>
            <person name="Anderson I."/>
            <person name="Lykidis A."/>
            <person name="Hooper S.D."/>
            <person name="Sun H."/>
            <person name="Kunin V."/>
            <person name="Lapidus A."/>
            <person name="Hugenholtz P."/>
            <person name="Patel B."/>
            <person name="Kyrpides N.C."/>
        </authorList>
    </citation>
    <scope>NUCLEOTIDE SEQUENCE [LARGE SCALE GENOMIC DNA]</scope>
    <source>
        <strain evidence="27">H 168 / OCM 544 / DSM 9562</strain>
    </source>
</reference>
<evidence type="ECO:0000256" key="19">
    <source>
        <dbReference type="ARBA" id="ARBA00023316"/>
    </source>
</evidence>
<dbReference type="GO" id="GO:0008360">
    <property type="term" value="P:regulation of cell shape"/>
    <property type="evidence" value="ECO:0007669"/>
    <property type="project" value="UniProtKB-KW"/>
</dbReference>
<proteinExistence type="predicted"/>
<evidence type="ECO:0000256" key="12">
    <source>
        <dbReference type="ARBA" id="ARBA00022960"/>
    </source>
</evidence>
<comment type="catalytic activity">
    <reaction evidence="22">
        <text>[GlcNAc-(1-&gt;4)-Mur2Ac(oyl-L-Ala-gamma-D-Glu-L-Lys-D-Ala-D-Ala)](n)-di-trans,octa-cis-undecaprenyl diphosphate + beta-D-GlcNAc-(1-&gt;4)-Mur2Ac(oyl-L-Ala-gamma-D-Glu-L-Lys-D-Ala-D-Ala)-di-trans,octa-cis-undecaprenyl diphosphate = [GlcNAc-(1-&gt;4)-Mur2Ac(oyl-L-Ala-gamma-D-Glu-L-Lys-D-Ala-D-Ala)](n+1)-di-trans,octa-cis-undecaprenyl diphosphate + di-trans,octa-cis-undecaprenyl diphosphate + H(+)</text>
        <dbReference type="Rhea" id="RHEA:23708"/>
        <dbReference type="Rhea" id="RHEA-COMP:9602"/>
        <dbReference type="Rhea" id="RHEA-COMP:9603"/>
        <dbReference type="ChEBI" id="CHEBI:15378"/>
        <dbReference type="ChEBI" id="CHEBI:58405"/>
        <dbReference type="ChEBI" id="CHEBI:60033"/>
        <dbReference type="ChEBI" id="CHEBI:78435"/>
        <dbReference type="EC" id="2.4.99.28"/>
    </reaction>
</comment>
<evidence type="ECO:0000256" key="10">
    <source>
        <dbReference type="ARBA" id="ARBA00022692"/>
    </source>
</evidence>
<keyword evidence="11" id="KW-0378">Hydrolase</keyword>
<keyword evidence="13" id="KW-0735">Signal-anchor</keyword>
<dbReference type="PANTHER" id="PTHR32282:SF33">
    <property type="entry name" value="PEPTIDOGLYCAN GLYCOSYLTRANSFERASE"/>
    <property type="match status" value="1"/>
</dbReference>
<keyword evidence="19" id="KW-0961">Cell wall biogenesis/degradation</keyword>
<dbReference type="GO" id="GO:0071555">
    <property type="term" value="P:cell wall organization"/>
    <property type="evidence" value="ECO:0007669"/>
    <property type="project" value="UniProtKB-KW"/>
</dbReference>
<dbReference type="CAZy" id="GT51">
    <property type="family name" value="Glycosyltransferase Family 51"/>
</dbReference>
<dbReference type="SUPFAM" id="SSF53955">
    <property type="entry name" value="Lysozyme-like"/>
    <property type="match status" value="1"/>
</dbReference>
<name>B8D299_HALOH</name>
<dbReference type="GO" id="GO:0005886">
    <property type="term" value="C:plasma membrane"/>
    <property type="evidence" value="ECO:0007669"/>
    <property type="project" value="UniProtKB-SubCell"/>
</dbReference>
<evidence type="ECO:0000256" key="20">
    <source>
        <dbReference type="ARBA" id="ARBA00034000"/>
    </source>
</evidence>
<evidence type="ECO:0000313" key="26">
    <source>
        <dbReference type="EMBL" id="ACL69326.1"/>
    </source>
</evidence>
<keyword evidence="12" id="KW-0133">Cell shape</keyword>
<evidence type="ECO:0000256" key="13">
    <source>
        <dbReference type="ARBA" id="ARBA00022968"/>
    </source>
</evidence>
<comment type="catalytic activity">
    <reaction evidence="20">
        <text>Preferential cleavage: (Ac)2-L-Lys-D-Ala-|-D-Ala. Also transpeptidation of peptidyl-alanyl moieties that are N-acyl substituents of D-alanine.</text>
        <dbReference type="EC" id="3.4.16.4"/>
    </reaction>
</comment>
<dbReference type="EC" id="2.4.99.28" evidence="21"/>
<evidence type="ECO:0000256" key="16">
    <source>
        <dbReference type="ARBA" id="ARBA00023136"/>
    </source>
</evidence>
<dbReference type="InterPro" id="IPR012338">
    <property type="entry name" value="Beta-lactam/transpept-like"/>
</dbReference>
<evidence type="ECO:0000256" key="2">
    <source>
        <dbReference type="ARBA" id="ARBA00004401"/>
    </source>
</evidence>
<dbReference type="NCBIfam" id="TIGR02074">
    <property type="entry name" value="PBP_1a_fam"/>
    <property type="match status" value="1"/>
</dbReference>
<dbReference type="Gene3D" id="3.40.710.10">
    <property type="entry name" value="DD-peptidase/beta-lactamase superfamily"/>
    <property type="match status" value="1"/>
</dbReference>
<dbReference type="Pfam" id="PF00905">
    <property type="entry name" value="Transpeptidase"/>
    <property type="match status" value="1"/>
</dbReference>
<dbReference type="InterPro" id="IPR001460">
    <property type="entry name" value="PCN-bd_Tpept"/>
</dbReference>
<dbReference type="GO" id="GO:0008658">
    <property type="term" value="F:penicillin binding"/>
    <property type="evidence" value="ECO:0007669"/>
    <property type="project" value="InterPro"/>
</dbReference>
<keyword evidence="17" id="KW-0046">Antibiotic resistance</keyword>
<evidence type="ECO:0000256" key="8">
    <source>
        <dbReference type="ARBA" id="ARBA00022676"/>
    </source>
</evidence>
<dbReference type="SUPFAM" id="SSF56601">
    <property type="entry name" value="beta-lactamase/transpeptidase-like"/>
    <property type="match status" value="1"/>
</dbReference>
<sequence length="806" mass="91520">MAKQRKNYIFATIILIFALIFGLVIGSITWIIKNTPDITNYKGPNEATLIYSADGQLLTKLYRENRVYVPLERIPVDLQNAIVAIEDTKFYAHHGIDFWGIPRALITNIKEGRIAQGFSTITMQLAENALFHRQQRTFYRKIQEIYLALQFERLYTKPEILEMYLNEIFLGHSAYGVETAAQQYFGKHVWELDLSECALVAGLPKAPNYYSPFNNIDAAKTRRNVVLNRMLELGYITREEYESARKQDIIIKPSEPKKENTAPYFIRYVRDRLIDRFGAQMVYGGGLKVYTTLDLEMQKTAESTIKKAIENKYLPTVERDNTPDKLQPQLALITIEPQTGAIRAMVGGRGNDQFNRATQAVRQPGSAFKPFVYTTAIKQGWSPGSVINDMPMLAHKEQGEPLSIWPSNFEDKYRGYVSLRTALRYSINVAAVKLIKQVGVNNTIKTAEEMGISTFQPADNKESHLSLALGGLNKGVTPMEMASAYGVFANRGIWVEPYVITRVMDRRNNVIYEAHPDKKIVLSEDVAYLMTNMLESVISGGTGWRARLGRPVAGKTGTTNNYTDAWFVGFTPDLVTSVWIGEDNLHPMEYDQKDENGNYLFTENGRPKIISSAEAAQLWGNYMRQVVKNREVKYFNVPDNIVKAEIDPVTGLLPNKYTPRVVKEIFRKHNVPTEVENLHEPIVTEKIDKESGLLATPNCPRENVVEYSYFASSGIRVGPATIEFGGIKKEKDEDENEEEQIQEVIEGTYIVDKGEPVQKINPETGVPITNNGQVIYERIPTRKCDLHGNGQQNFFDNLWDMFKFNN</sequence>
<evidence type="ECO:0000256" key="23">
    <source>
        <dbReference type="SAM" id="Phobius"/>
    </source>
</evidence>
<evidence type="ECO:0000256" key="14">
    <source>
        <dbReference type="ARBA" id="ARBA00022984"/>
    </source>
</evidence>
<comment type="pathway">
    <text evidence="3">Cell wall biogenesis; peptidoglycan biosynthesis.</text>
</comment>
<dbReference type="Pfam" id="PF00912">
    <property type="entry name" value="Transgly"/>
    <property type="match status" value="1"/>
</dbReference>
<evidence type="ECO:0000256" key="5">
    <source>
        <dbReference type="ARBA" id="ARBA00018638"/>
    </source>
</evidence>
<feature type="domain" description="Penicillin-binding protein transpeptidase" evidence="24">
    <location>
        <begin position="334"/>
        <end position="573"/>
    </location>
</feature>
<dbReference type="OrthoDB" id="9766909at2"/>
<protein>
    <recommendedName>
        <fullName evidence="5">Penicillin-binding protein 1A</fullName>
        <ecNumber evidence="21">2.4.99.28</ecNumber>
        <ecNumber evidence="4">3.4.16.4</ecNumber>
    </recommendedName>
</protein>
<evidence type="ECO:0000256" key="11">
    <source>
        <dbReference type="ARBA" id="ARBA00022801"/>
    </source>
</evidence>
<evidence type="ECO:0000259" key="25">
    <source>
        <dbReference type="Pfam" id="PF00912"/>
    </source>
</evidence>
<dbReference type="GO" id="GO:0009002">
    <property type="term" value="F:serine-type D-Ala-D-Ala carboxypeptidase activity"/>
    <property type="evidence" value="ECO:0007669"/>
    <property type="project" value="UniProtKB-EC"/>
</dbReference>
<evidence type="ECO:0000256" key="17">
    <source>
        <dbReference type="ARBA" id="ARBA00023251"/>
    </source>
</evidence>